<proteinExistence type="inferred from homology"/>
<evidence type="ECO:0000256" key="1">
    <source>
        <dbReference type="ARBA" id="ARBA00008455"/>
    </source>
</evidence>
<comment type="caution">
    <text evidence="4">The sequence shown here is derived from an EMBL/GenBank/DDBJ whole genome shotgun (WGS) entry which is preliminary data.</text>
</comment>
<dbReference type="AlphaFoldDB" id="A0A9X8E956"/>
<evidence type="ECO:0000313" key="4">
    <source>
        <dbReference type="EMBL" id="RLO11940.1"/>
    </source>
</evidence>
<feature type="non-terminal residue" evidence="4">
    <location>
        <position position="292"/>
    </location>
</feature>
<protein>
    <recommendedName>
        <fullName evidence="3">Peptidase C1A papain C-terminal domain-containing protein</fullName>
    </recommendedName>
</protein>
<dbReference type="Proteomes" id="UP000275652">
    <property type="component" value="Unassembled WGS sequence"/>
</dbReference>
<evidence type="ECO:0000313" key="5">
    <source>
        <dbReference type="Proteomes" id="UP000275652"/>
    </source>
</evidence>
<keyword evidence="2" id="KW-0865">Zymogen</keyword>
<evidence type="ECO:0000259" key="3">
    <source>
        <dbReference type="SMART" id="SM00645"/>
    </source>
</evidence>
<organism evidence="4 5">
    <name type="scientific">Aphanomyces astaci</name>
    <name type="common">Crayfish plague agent</name>
    <dbReference type="NCBI Taxonomy" id="112090"/>
    <lineage>
        <taxon>Eukaryota</taxon>
        <taxon>Sar</taxon>
        <taxon>Stramenopiles</taxon>
        <taxon>Oomycota</taxon>
        <taxon>Saprolegniomycetes</taxon>
        <taxon>Saprolegniales</taxon>
        <taxon>Verrucalvaceae</taxon>
        <taxon>Aphanomyces</taxon>
    </lineage>
</organism>
<dbReference type="Gene3D" id="3.90.70.10">
    <property type="entry name" value="Cysteine proteinases"/>
    <property type="match status" value="1"/>
</dbReference>
<name>A0A9X8E956_APHAT</name>
<feature type="domain" description="Peptidase C1A papain C-terminal" evidence="3">
    <location>
        <begin position="149"/>
        <end position="291"/>
    </location>
</feature>
<dbReference type="InterPro" id="IPR039417">
    <property type="entry name" value="Peptidase_C1A_papain-like"/>
</dbReference>
<sequence length="292" mass="31405">MKFGAFILASAAAARQSVMSLSSTEKAILGVELAEWENEFGLYATEHGLLPRAPATESARTEGATVDDKSQRLLQLVVEGKLQRLLDTKFEVELAQEQNPDAVFSWKNPFALLNEAEFKRHVAIPFERNGQKFLNGTNEVEVAPPASYREAAVDWSTRCNPPVREQGECHSCWAHAAVGVAEAAHCIATGNLLSLSVQQVTSCSTKGGSAGCNTGFPSYAIDYAAEGLCLDSAWPYRGQTGTCNNQCTKQRLAIGTSARTSGESGLSNALYNQPVVVAVASANNVWKNYVRG</sequence>
<dbReference type="PANTHER" id="PTHR12411">
    <property type="entry name" value="CYSTEINE PROTEASE FAMILY C1-RELATED"/>
    <property type="match status" value="1"/>
</dbReference>
<dbReference type="InterPro" id="IPR013128">
    <property type="entry name" value="Peptidase_C1A"/>
</dbReference>
<dbReference type="EMBL" id="QUTI01014742">
    <property type="protein sequence ID" value="RLO11940.1"/>
    <property type="molecule type" value="Genomic_DNA"/>
</dbReference>
<dbReference type="InterPro" id="IPR000668">
    <property type="entry name" value="Peptidase_C1A_C"/>
</dbReference>
<reference evidence="4 5" key="1">
    <citation type="journal article" date="2018" name="J. Invertebr. Pathol.">
        <title>New genotyping method for the causative agent of crayfish plague (Aphanomyces astaci) based on whole genome data.</title>
        <authorList>
            <person name="Minardi D."/>
            <person name="Studholme D.J."/>
            <person name="van der Giezen M."/>
            <person name="Pretto T."/>
            <person name="Oidtmann B."/>
        </authorList>
    </citation>
    <scope>NUCLEOTIDE SEQUENCE [LARGE SCALE GENOMIC DNA]</scope>
    <source>
        <strain evidence="4 5">KB13</strain>
    </source>
</reference>
<evidence type="ECO:0000256" key="2">
    <source>
        <dbReference type="ARBA" id="ARBA00023145"/>
    </source>
</evidence>
<dbReference type="GO" id="GO:0006508">
    <property type="term" value="P:proteolysis"/>
    <property type="evidence" value="ECO:0007669"/>
    <property type="project" value="InterPro"/>
</dbReference>
<dbReference type="CDD" id="cd02248">
    <property type="entry name" value="Peptidase_C1A"/>
    <property type="match status" value="1"/>
</dbReference>
<gene>
    <name evidence="4" type="ORF">DYB28_011265</name>
</gene>
<dbReference type="Pfam" id="PF00112">
    <property type="entry name" value="Peptidase_C1"/>
    <property type="match status" value="1"/>
</dbReference>
<accession>A0A9X8E956</accession>
<dbReference type="GO" id="GO:0008234">
    <property type="term" value="F:cysteine-type peptidase activity"/>
    <property type="evidence" value="ECO:0007669"/>
    <property type="project" value="InterPro"/>
</dbReference>
<dbReference type="SUPFAM" id="SSF54001">
    <property type="entry name" value="Cysteine proteinases"/>
    <property type="match status" value="1"/>
</dbReference>
<dbReference type="SMART" id="SM00645">
    <property type="entry name" value="Pept_C1"/>
    <property type="match status" value="1"/>
</dbReference>
<comment type="similarity">
    <text evidence="1">Belongs to the peptidase C1 family.</text>
</comment>
<dbReference type="InterPro" id="IPR038765">
    <property type="entry name" value="Papain-like_cys_pep_sf"/>
</dbReference>